<evidence type="ECO:0000256" key="1">
    <source>
        <dbReference type="SAM" id="MobiDB-lite"/>
    </source>
</evidence>
<keyword evidence="4" id="KW-1185">Reference proteome</keyword>
<keyword evidence="2" id="KW-1133">Transmembrane helix</keyword>
<accession>W7EFE3</accession>
<feature type="transmembrane region" description="Helical" evidence="2">
    <location>
        <begin position="158"/>
        <end position="179"/>
    </location>
</feature>
<keyword evidence="2" id="KW-0472">Membrane</keyword>
<evidence type="ECO:0000256" key="2">
    <source>
        <dbReference type="SAM" id="Phobius"/>
    </source>
</evidence>
<gene>
    <name evidence="3" type="ORF">COCVIDRAFT_99586</name>
</gene>
<dbReference type="Proteomes" id="UP000054337">
    <property type="component" value="Unassembled WGS sequence"/>
</dbReference>
<dbReference type="GeneID" id="26260773"/>
<dbReference type="EMBL" id="KI968734">
    <property type="protein sequence ID" value="EUN26926.1"/>
    <property type="molecule type" value="Genomic_DNA"/>
</dbReference>
<feature type="compositionally biased region" description="Polar residues" evidence="1">
    <location>
        <begin position="28"/>
        <end position="54"/>
    </location>
</feature>
<feature type="region of interest" description="Disordered" evidence="1">
    <location>
        <begin position="1"/>
        <end position="112"/>
    </location>
</feature>
<dbReference type="OrthoDB" id="3695375at2759"/>
<proteinExistence type="predicted"/>
<dbReference type="RefSeq" id="XP_014556531.1">
    <property type="nucleotide sequence ID" value="XM_014701045.1"/>
</dbReference>
<evidence type="ECO:0000313" key="3">
    <source>
        <dbReference type="EMBL" id="EUN26926.1"/>
    </source>
</evidence>
<keyword evidence="2" id="KW-0812">Transmembrane</keyword>
<protein>
    <submittedName>
        <fullName evidence="3">Uncharacterized protein</fullName>
    </submittedName>
</protein>
<feature type="compositionally biased region" description="Polar residues" evidence="1">
    <location>
        <begin position="96"/>
        <end position="112"/>
    </location>
</feature>
<organism evidence="3 4">
    <name type="scientific">Bipolaris victoriae (strain FI3)</name>
    <name type="common">Victoria blight of oats agent</name>
    <name type="synonym">Cochliobolus victoriae</name>
    <dbReference type="NCBI Taxonomy" id="930091"/>
    <lineage>
        <taxon>Eukaryota</taxon>
        <taxon>Fungi</taxon>
        <taxon>Dikarya</taxon>
        <taxon>Ascomycota</taxon>
        <taxon>Pezizomycotina</taxon>
        <taxon>Dothideomycetes</taxon>
        <taxon>Pleosporomycetidae</taxon>
        <taxon>Pleosporales</taxon>
        <taxon>Pleosporineae</taxon>
        <taxon>Pleosporaceae</taxon>
        <taxon>Bipolaris</taxon>
    </lineage>
</organism>
<name>W7EFE3_BIPV3</name>
<sequence>MGKNRNRNKNKNRAKKAKRAGGDDGETSKTPATNSNRDSANQTSSNADKTSGGETKTLVDGQKDTKEPEGTGASGAQDAALRGVPTGNSKAKRDSVISNTSEGPTDTVNVPTQVASRPGWKFRMRRWLWRCWSCRLIRWTHRFLVALVRINWNDQRRVADLLLTVGLGGSAVFSVYLVVDFLVKHWGGS</sequence>
<evidence type="ECO:0000313" key="4">
    <source>
        <dbReference type="Proteomes" id="UP000054337"/>
    </source>
</evidence>
<reference evidence="3 4" key="1">
    <citation type="journal article" date="2013" name="PLoS Genet.">
        <title>Comparative genome structure, secondary metabolite, and effector coding capacity across Cochliobolus pathogens.</title>
        <authorList>
            <person name="Condon B.J."/>
            <person name="Leng Y."/>
            <person name="Wu D."/>
            <person name="Bushley K.E."/>
            <person name="Ohm R.A."/>
            <person name="Otillar R."/>
            <person name="Martin J."/>
            <person name="Schackwitz W."/>
            <person name="Grimwood J."/>
            <person name="MohdZainudin N."/>
            <person name="Xue C."/>
            <person name="Wang R."/>
            <person name="Manning V.A."/>
            <person name="Dhillon B."/>
            <person name="Tu Z.J."/>
            <person name="Steffenson B.J."/>
            <person name="Salamov A."/>
            <person name="Sun H."/>
            <person name="Lowry S."/>
            <person name="LaButti K."/>
            <person name="Han J."/>
            <person name="Copeland A."/>
            <person name="Lindquist E."/>
            <person name="Barry K."/>
            <person name="Schmutz J."/>
            <person name="Baker S.E."/>
            <person name="Ciuffetti L.M."/>
            <person name="Grigoriev I.V."/>
            <person name="Zhong S."/>
            <person name="Turgeon B.G."/>
        </authorList>
    </citation>
    <scope>NUCLEOTIDE SEQUENCE [LARGE SCALE GENOMIC DNA]</scope>
    <source>
        <strain evidence="3 4">FI3</strain>
    </source>
</reference>
<dbReference type="AlphaFoldDB" id="W7EFE3"/>
<feature type="compositionally biased region" description="Basic residues" evidence="1">
    <location>
        <begin position="1"/>
        <end position="19"/>
    </location>
</feature>
<dbReference type="HOGENOM" id="CLU_093531_0_0_1"/>